<feature type="transmembrane region" description="Helical" evidence="1">
    <location>
        <begin position="6"/>
        <end position="28"/>
    </location>
</feature>
<gene>
    <name evidence="3" type="primary">mlaD</name>
    <name evidence="3" type="ORF">AMOL_0244</name>
    <name evidence="4" type="ORF">CPU12_12090</name>
</gene>
<dbReference type="InterPro" id="IPR003399">
    <property type="entry name" value="Mce/MlaD"/>
</dbReference>
<reference evidence="3 6" key="2">
    <citation type="submission" date="2018-08" db="EMBL/GenBank/DDBJ databases">
        <title>Complete genome of the Arcobacter molluscorum type strain LMG 25693.</title>
        <authorList>
            <person name="Miller W.G."/>
            <person name="Yee E."/>
            <person name="Bono J.L."/>
        </authorList>
    </citation>
    <scope>NUCLEOTIDE SEQUENCE [LARGE SCALE GENOMIC DNA]</scope>
    <source>
        <strain evidence="3 6">CECT 7696</strain>
    </source>
</reference>
<dbReference type="AlphaFoldDB" id="A0A2G1DF85"/>
<evidence type="ECO:0000313" key="6">
    <source>
        <dbReference type="Proteomes" id="UP000262712"/>
    </source>
</evidence>
<dbReference type="PANTHER" id="PTHR36698:SF2">
    <property type="entry name" value="MCE_MLAD DOMAIN-CONTAINING PROTEIN"/>
    <property type="match status" value="1"/>
</dbReference>
<accession>A0A2G1DF85</accession>
<organism evidence="4 5">
    <name type="scientific">Malaciobacter molluscorum LMG 25693</name>
    <dbReference type="NCBI Taxonomy" id="870501"/>
    <lineage>
        <taxon>Bacteria</taxon>
        <taxon>Pseudomonadati</taxon>
        <taxon>Campylobacterota</taxon>
        <taxon>Epsilonproteobacteria</taxon>
        <taxon>Campylobacterales</taxon>
        <taxon>Arcobacteraceae</taxon>
        <taxon>Malaciobacter</taxon>
    </lineage>
</organism>
<dbReference type="EMBL" id="CP032098">
    <property type="protein sequence ID" value="AXX91260.1"/>
    <property type="molecule type" value="Genomic_DNA"/>
</dbReference>
<evidence type="ECO:0000313" key="4">
    <source>
        <dbReference type="EMBL" id="PHO17149.1"/>
    </source>
</evidence>
<name>A0A2G1DF85_9BACT</name>
<dbReference type="EMBL" id="NXFY01000023">
    <property type="protein sequence ID" value="PHO17149.1"/>
    <property type="molecule type" value="Genomic_DNA"/>
</dbReference>
<protein>
    <submittedName>
        <fullName evidence="4">ABC transporter substrate-binding protein</fullName>
    </submittedName>
    <submittedName>
        <fullName evidence="3">Lipid asymmetry ABC transporter MlaABCDEF, periplasmic component MlaD</fullName>
    </submittedName>
</protein>
<feature type="domain" description="Mce/MlaD" evidence="2">
    <location>
        <begin position="40"/>
        <end position="117"/>
    </location>
</feature>
<evidence type="ECO:0000313" key="5">
    <source>
        <dbReference type="Proteomes" id="UP000221222"/>
    </source>
</evidence>
<keyword evidence="1" id="KW-0472">Membrane</keyword>
<dbReference type="RefSeq" id="WP_099343381.1">
    <property type="nucleotide sequence ID" value="NZ_CP032098.1"/>
</dbReference>
<keyword evidence="1" id="KW-1133">Transmembrane helix</keyword>
<evidence type="ECO:0000313" key="3">
    <source>
        <dbReference type="EMBL" id="AXX91260.1"/>
    </source>
</evidence>
<keyword evidence="1" id="KW-0812">Transmembrane</keyword>
<keyword evidence="5" id="KW-1185">Reference proteome</keyword>
<sequence>MDTKVNYYKIGIFVISFFILLLTFIFWLGKFGLENVKSDHYVIYINESVSGLNVESAVKFKGVEVGKVEEIKINPNNSEQIQINIKVDKGTPIKEDNFATLGTLGLTGLKYIELKGGSKSSELLEENSSGEKVIKAKISVFASLENSTESISKQINEVLIQMKKLFNNKNLNNISQILNKTQQITQNIEKFSKYIISKEKSLNEILININNITTKGTNSFKNMSNAAQQVNNAANSIKLLSNTLTDEIKKGTYDIKSISEDTIYKMNRTLDTLEDTVIKTQNLIENISNSPSDIIFKKEIKKLGPGE</sequence>
<dbReference type="Proteomes" id="UP000221222">
    <property type="component" value="Unassembled WGS sequence"/>
</dbReference>
<dbReference type="Proteomes" id="UP000262712">
    <property type="component" value="Chromosome"/>
</dbReference>
<reference evidence="4 5" key="1">
    <citation type="submission" date="2017-09" db="EMBL/GenBank/DDBJ databases">
        <title>Arcobacter canalis sp. nov., a new species isolated from a water canal contaminated with urban sewage.</title>
        <authorList>
            <person name="Perez-Cataluna A."/>
            <person name="Salas-Masso N."/>
            <person name="Figueras M.J."/>
        </authorList>
    </citation>
    <scope>NUCLEOTIDE SEQUENCE [LARGE SCALE GENOMIC DNA]</scope>
    <source>
        <strain evidence="4 5">F98-3</strain>
    </source>
</reference>
<dbReference type="KEGG" id="amol:AMOL_0244"/>
<dbReference type="PANTHER" id="PTHR36698">
    <property type="entry name" value="BLL5892 PROTEIN"/>
    <property type="match status" value="1"/>
</dbReference>
<evidence type="ECO:0000259" key="2">
    <source>
        <dbReference type="Pfam" id="PF02470"/>
    </source>
</evidence>
<evidence type="ECO:0000256" key="1">
    <source>
        <dbReference type="SAM" id="Phobius"/>
    </source>
</evidence>
<proteinExistence type="predicted"/>
<dbReference type="Pfam" id="PF02470">
    <property type="entry name" value="MlaD"/>
    <property type="match status" value="1"/>
</dbReference>